<keyword evidence="2" id="KW-1185">Reference proteome</keyword>
<accession>A0A0R1WJT9</accession>
<organism evidence="1 2">
    <name type="scientific">Companilactobacillus nantensis DSM 16982</name>
    <dbReference type="NCBI Taxonomy" id="1423774"/>
    <lineage>
        <taxon>Bacteria</taxon>
        <taxon>Bacillati</taxon>
        <taxon>Bacillota</taxon>
        <taxon>Bacilli</taxon>
        <taxon>Lactobacillales</taxon>
        <taxon>Lactobacillaceae</taxon>
        <taxon>Companilactobacillus</taxon>
    </lineage>
</organism>
<dbReference type="EMBL" id="AZFV01000003">
    <property type="protein sequence ID" value="KRM18178.1"/>
    <property type="molecule type" value="Genomic_DNA"/>
</dbReference>
<proteinExistence type="predicted"/>
<comment type="caution">
    <text evidence="1">The sequence shown here is derived from an EMBL/GenBank/DDBJ whole genome shotgun (WGS) entry which is preliminary data.</text>
</comment>
<dbReference type="STRING" id="1423774.FD31_GL001506"/>
<gene>
    <name evidence="1" type="ORF">FD31_GL001506</name>
</gene>
<evidence type="ECO:0000313" key="2">
    <source>
        <dbReference type="Proteomes" id="UP000051302"/>
    </source>
</evidence>
<dbReference type="Proteomes" id="UP000051302">
    <property type="component" value="Unassembled WGS sequence"/>
</dbReference>
<evidence type="ECO:0000313" key="1">
    <source>
        <dbReference type="EMBL" id="KRM18178.1"/>
    </source>
</evidence>
<protein>
    <submittedName>
        <fullName evidence="1">Uncharacterized protein</fullName>
    </submittedName>
</protein>
<reference evidence="1 2" key="1">
    <citation type="journal article" date="2015" name="Genome Announc.">
        <title>Expanding the biotechnology potential of lactobacilli through comparative genomics of 213 strains and associated genera.</title>
        <authorList>
            <person name="Sun Z."/>
            <person name="Harris H.M."/>
            <person name="McCann A."/>
            <person name="Guo C."/>
            <person name="Argimon S."/>
            <person name="Zhang W."/>
            <person name="Yang X."/>
            <person name="Jeffery I.B."/>
            <person name="Cooney J.C."/>
            <person name="Kagawa T.F."/>
            <person name="Liu W."/>
            <person name="Song Y."/>
            <person name="Salvetti E."/>
            <person name="Wrobel A."/>
            <person name="Rasinkangas P."/>
            <person name="Parkhill J."/>
            <person name="Rea M.C."/>
            <person name="O'Sullivan O."/>
            <person name="Ritari J."/>
            <person name="Douillard F.P."/>
            <person name="Paul Ross R."/>
            <person name="Yang R."/>
            <person name="Briner A.E."/>
            <person name="Felis G.E."/>
            <person name="de Vos W.M."/>
            <person name="Barrangou R."/>
            <person name="Klaenhammer T.R."/>
            <person name="Caufield P.W."/>
            <person name="Cui Y."/>
            <person name="Zhang H."/>
            <person name="O'Toole P.W."/>
        </authorList>
    </citation>
    <scope>NUCLEOTIDE SEQUENCE [LARGE SCALE GENOMIC DNA]</scope>
    <source>
        <strain evidence="1 2">DSM 16982</strain>
    </source>
</reference>
<dbReference type="PATRIC" id="fig|1423774.3.peg.1560"/>
<name>A0A0R1WJT9_9LACO</name>
<sequence>MPPLVATNVAAVGTDLSQSAVSSLDFELRKVREFQNSSRGVMAKAITPPSLQSTFLATSG</sequence>
<dbReference type="AlphaFoldDB" id="A0A0R1WJT9"/>